<feature type="region of interest" description="Disordered" evidence="1">
    <location>
        <begin position="232"/>
        <end position="285"/>
    </location>
</feature>
<dbReference type="Proteomes" id="UP001488805">
    <property type="component" value="Unassembled WGS sequence"/>
</dbReference>
<dbReference type="PANTHER" id="PTHR47331">
    <property type="entry name" value="PHD-TYPE DOMAIN-CONTAINING PROTEIN"/>
    <property type="match status" value="1"/>
</dbReference>
<comment type="caution">
    <text evidence="2">The sequence shown here is derived from an EMBL/GenBank/DDBJ whole genome shotgun (WGS) entry which is preliminary data.</text>
</comment>
<evidence type="ECO:0000256" key="1">
    <source>
        <dbReference type="SAM" id="MobiDB-lite"/>
    </source>
</evidence>
<organism evidence="2 3">
    <name type="scientific">Zoarces viviparus</name>
    <name type="common">Viviparous eelpout</name>
    <name type="synonym">Blennius viviparus</name>
    <dbReference type="NCBI Taxonomy" id="48416"/>
    <lineage>
        <taxon>Eukaryota</taxon>
        <taxon>Metazoa</taxon>
        <taxon>Chordata</taxon>
        <taxon>Craniata</taxon>
        <taxon>Vertebrata</taxon>
        <taxon>Euteleostomi</taxon>
        <taxon>Actinopterygii</taxon>
        <taxon>Neopterygii</taxon>
        <taxon>Teleostei</taxon>
        <taxon>Neoteleostei</taxon>
        <taxon>Acanthomorphata</taxon>
        <taxon>Eupercaria</taxon>
        <taxon>Perciformes</taxon>
        <taxon>Cottioidei</taxon>
        <taxon>Zoarcales</taxon>
        <taxon>Zoarcidae</taxon>
        <taxon>Zoarcinae</taxon>
        <taxon>Zoarces</taxon>
    </lineage>
</organism>
<sequence>MPLRDMWTRCQEQSHYGPEPVYPVSRMHTPEYCEPYTPPRRESLPSRPLPSHTKRLCPKPQIPAFTKGDLREFARLKVALENLLPLDATERFKYQILVDHLKYGEALLIADSYTNSLQPYTDTMASLIDHYGQPHQLALRKIADLMDFPNIARGDTCGFKQFTLRLRELVGMLDQLGDSGHTELHSNMDHKLPQDMRAEFKRFLYPMRVTIPSLLHFSDWLDYELKIQETVHRESLSREDKSKSGLRADNHHNRSTSILHTTDQSESSPAVPGCPVPPESYVSEV</sequence>
<evidence type="ECO:0000313" key="3">
    <source>
        <dbReference type="Proteomes" id="UP001488805"/>
    </source>
</evidence>
<dbReference type="PANTHER" id="PTHR47331:SF5">
    <property type="entry name" value="RIBONUCLEASE H"/>
    <property type="match status" value="1"/>
</dbReference>
<gene>
    <name evidence="2" type="ORF">VZT92_005877</name>
</gene>
<dbReference type="EMBL" id="JBCEZU010000045">
    <property type="protein sequence ID" value="KAK9536063.1"/>
    <property type="molecule type" value="Genomic_DNA"/>
</dbReference>
<feature type="compositionally biased region" description="Polar residues" evidence="1">
    <location>
        <begin position="255"/>
        <end position="268"/>
    </location>
</feature>
<protein>
    <submittedName>
        <fullName evidence="2">Uncharacterized protein</fullName>
    </submittedName>
</protein>
<accession>A0AAW1FNS5</accession>
<feature type="compositionally biased region" description="Basic and acidic residues" evidence="1">
    <location>
        <begin position="232"/>
        <end position="252"/>
    </location>
</feature>
<dbReference type="AlphaFoldDB" id="A0AAW1FNS5"/>
<reference evidence="2 3" key="1">
    <citation type="journal article" date="2024" name="Genome Biol. Evol.">
        <title>Chromosome-level genome assembly of the viviparous eelpout Zoarces viviparus.</title>
        <authorList>
            <person name="Fuhrmann N."/>
            <person name="Brasseur M.V."/>
            <person name="Bakowski C.E."/>
            <person name="Podsiadlowski L."/>
            <person name="Prost S."/>
            <person name="Krehenwinkel H."/>
            <person name="Mayer C."/>
        </authorList>
    </citation>
    <scope>NUCLEOTIDE SEQUENCE [LARGE SCALE GENOMIC DNA]</scope>
    <source>
        <strain evidence="2">NO-MEL_2022_Ind0_liver</strain>
    </source>
</reference>
<evidence type="ECO:0000313" key="2">
    <source>
        <dbReference type="EMBL" id="KAK9536063.1"/>
    </source>
</evidence>
<keyword evidence="3" id="KW-1185">Reference proteome</keyword>
<name>A0AAW1FNS5_ZOAVI</name>
<proteinExistence type="predicted"/>